<proteinExistence type="predicted"/>
<evidence type="ECO:0000313" key="1">
    <source>
        <dbReference type="EMBL" id="MDF9745608.1"/>
    </source>
</evidence>
<comment type="caution">
    <text evidence="1">The sequence shown here is derived from an EMBL/GenBank/DDBJ whole genome shotgun (WGS) entry which is preliminary data.</text>
</comment>
<evidence type="ECO:0000313" key="2">
    <source>
        <dbReference type="Proteomes" id="UP001154061"/>
    </source>
</evidence>
<sequence length="263" mass="29129">MAPDRLLPSLRHDLVFAVVALGLLTAPLWVAHLPVGERTYHYERVEVVPNGTDIEYGTDTDRFPGPISDEIACAPAGSLEVRPCALEQLVLDNETIPTEVYSSHPGPTRLPVTTEERYQYVRIDGSIYEPTYVANDSEQRGDGMYRVDLTLNRTAPDRALESVSRRVTSDDLSPTVVEAARSGDARAHREADVPETPIRLEDGTYYRVYLTEYGDSSAVSSGIYFVLRYIAPLAGLIIALDIWQRIEVTHTGATDAATEFDTE</sequence>
<name>A0A9Q4Q2U7_9EURY</name>
<organism evidence="1 2">
    <name type="scientific">Natrinema salsiterrestre</name>
    <dbReference type="NCBI Taxonomy" id="2950540"/>
    <lineage>
        <taxon>Archaea</taxon>
        <taxon>Methanobacteriati</taxon>
        <taxon>Methanobacteriota</taxon>
        <taxon>Stenosarchaea group</taxon>
        <taxon>Halobacteria</taxon>
        <taxon>Halobacteriales</taxon>
        <taxon>Natrialbaceae</taxon>
        <taxon>Natrinema</taxon>
    </lineage>
</organism>
<protein>
    <submittedName>
        <fullName evidence="1">Uncharacterized protein</fullName>
    </submittedName>
</protein>
<dbReference type="EMBL" id="JAMQOT010000002">
    <property type="protein sequence ID" value="MDF9745608.1"/>
    <property type="molecule type" value="Genomic_DNA"/>
</dbReference>
<dbReference type="AlphaFoldDB" id="A0A9Q4Q2U7"/>
<reference evidence="1" key="1">
    <citation type="submission" date="2022-06" db="EMBL/GenBank/DDBJ databases">
        <title>Natrinema sp. a new haloarchaeum isolate from saline soil.</title>
        <authorList>
            <person name="Strakova D."/>
            <person name="Galisteo C."/>
            <person name="Sanchez-Porro C."/>
            <person name="Ventosa A."/>
        </authorList>
    </citation>
    <scope>NUCLEOTIDE SEQUENCE</scope>
    <source>
        <strain evidence="1">S1CR25-10</strain>
    </source>
</reference>
<gene>
    <name evidence="1" type="ORF">NDI89_08410</name>
</gene>
<dbReference type="InterPro" id="IPR058440">
    <property type="entry name" value="DUF8127"/>
</dbReference>
<dbReference type="RefSeq" id="WP_277521092.1">
    <property type="nucleotide sequence ID" value="NZ_JAMQOT010000002.1"/>
</dbReference>
<accession>A0A9Q4Q2U7</accession>
<dbReference type="Pfam" id="PF26448">
    <property type="entry name" value="DUF8127"/>
    <property type="match status" value="1"/>
</dbReference>
<keyword evidence="2" id="KW-1185">Reference proteome</keyword>
<dbReference type="Proteomes" id="UP001154061">
    <property type="component" value="Unassembled WGS sequence"/>
</dbReference>